<reference evidence="1 2" key="1">
    <citation type="journal article" date="2019" name="Commun. Biol.">
        <title>The bagworm genome reveals a unique fibroin gene that provides high tensile strength.</title>
        <authorList>
            <person name="Kono N."/>
            <person name="Nakamura H."/>
            <person name="Ohtoshi R."/>
            <person name="Tomita M."/>
            <person name="Numata K."/>
            <person name="Arakawa K."/>
        </authorList>
    </citation>
    <scope>NUCLEOTIDE SEQUENCE [LARGE SCALE GENOMIC DNA]</scope>
</reference>
<dbReference type="EMBL" id="BGZK01002000">
    <property type="protein sequence ID" value="GBP89399.1"/>
    <property type="molecule type" value="Genomic_DNA"/>
</dbReference>
<evidence type="ECO:0000313" key="2">
    <source>
        <dbReference type="Proteomes" id="UP000299102"/>
    </source>
</evidence>
<evidence type="ECO:0000313" key="1">
    <source>
        <dbReference type="EMBL" id="GBP89399.1"/>
    </source>
</evidence>
<protein>
    <submittedName>
        <fullName evidence="1">Uncharacterized protein</fullName>
    </submittedName>
</protein>
<comment type="caution">
    <text evidence="1">The sequence shown here is derived from an EMBL/GenBank/DDBJ whole genome shotgun (WGS) entry which is preliminary data.</text>
</comment>
<keyword evidence="2" id="KW-1185">Reference proteome</keyword>
<dbReference type="Proteomes" id="UP000299102">
    <property type="component" value="Unassembled WGS sequence"/>
</dbReference>
<organism evidence="1 2">
    <name type="scientific">Eumeta variegata</name>
    <name type="common">Bagworm moth</name>
    <name type="synonym">Eumeta japonica</name>
    <dbReference type="NCBI Taxonomy" id="151549"/>
    <lineage>
        <taxon>Eukaryota</taxon>
        <taxon>Metazoa</taxon>
        <taxon>Ecdysozoa</taxon>
        <taxon>Arthropoda</taxon>
        <taxon>Hexapoda</taxon>
        <taxon>Insecta</taxon>
        <taxon>Pterygota</taxon>
        <taxon>Neoptera</taxon>
        <taxon>Endopterygota</taxon>
        <taxon>Lepidoptera</taxon>
        <taxon>Glossata</taxon>
        <taxon>Ditrysia</taxon>
        <taxon>Tineoidea</taxon>
        <taxon>Psychidae</taxon>
        <taxon>Oiketicinae</taxon>
        <taxon>Eumeta</taxon>
    </lineage>
</organism>
<sequence>MAAANAITDLSKEIIAEHKIRGNRSPTVGASPRGDKETTSSFWDRYEVLVSRVGAPRRRAGLRGLSPPLRLVQTFLVETRHRAFNLKSTSKQREPSQHFWCATIHNRYRGVCSLSLPLLLNSDRVLLVLVDDDDDGRRRRCNGNRRD</sequence>
<accession>A0A4C1ZR18</accession>
<dbReference type="AlphaFoldDB" id="A0A4C1ZR18"/>
<name>A0A4C1ZR18_EUMVA</name>
<proteinExistence type="predicted"/>
<gene>
    <name evidence="1" type="ORF">EVAR_65045_1</name>
</gene>